<sequence length="61" mass="6858">MKYCAIILAPSILCDLFSIRIASLGLFNFSSCNLFKSPRRIAFRAIPALHKLICFDHSSLL</sequence>
<keyword evidence="2" id="KW-1185">Reference proteome</keyword>
<dbReference type="Proteomes" id="UP000279833">
    <property type="component" value="Unassembled WGS sequence"/>
</dbReference>
<gene>
    <name evidence="1" type="ORF">SCUD_LOCUS9776</name>
</gene>
<evidence type="ECO:0000313" key="1">
    <source>
        <dbReference type="EMBL" id="VDP37009.1"/>
    </source>
</evidence>
<name>A0A183K458_9TREM</name>
<evidence type="ECO:0000313" key="2">
    <source>
        <dbReference type="Proteomes" id="UP000279833"/>
    </source>
</evidence>
<evidence type="ECO:0000313" key="3">
    <source>
        <dbReference type="WBParaSite" id="SCUD_0000977601-mRNA-1"/>
    </source>
</evidence>
<dbReference type="WBParaSite" id="SCUD_0000977601-mRNA-1">
    <property type="protein sequence ID" value="SCUD_0000977601-mRNA-1"/>
    <property type="gene ID" value="SCUD_0000977601"/>
</dbReference>
<dbReference type="AlphaFoldDB" id="A0A183K458"/>
<organism evidence="3">
    <name type="scientific">Schistosoma curassoni</name>
    <dbReference type="NCBI Taxonomy" id="6186"/>
    <lineage>
        <taxon>Eukaryota</taxon>
        <taxon>Metazoa</taxon>
        <taxon>Spiralia</taxon>
        <taxon>Lophotrochozoa</taxon>
        <taxon>Platyhelminthes</taxon>
        <taxon>Trematoda</taxon>
        <taxon>Digenea</taxon>
        <taxon>Strigeidida</taxon>
        <taxon>Schistosomatoidea</taxon>
        <taxon>Schistosomatidae</taxon>
        <taxon>Schistosoma</taxon>
    </lineage>
</organism>
<accession>A0A183K458</accession>
<dbReference type="EMBL" id="UZAK01033411">
    <property type="protein sequence ID" value="VDP37009.1"/>
    <property type="molecule type" value="Genomic_DNA"/>
</dbReference>
<proteinExistence type="predicted"/>
<reference evidence="1 2" key="2">
    <citation type="submission" date="2018-11" db="EMBL/GenBank/DDBJ databases">
        <authorList>
            <consortium name="Pathogen Informatics"/>
        </authorList>
    </citation>
    <scope>NUCLEOTIDE SEQUENCE [LARGE SCALE GENOMIC DNA]</scope>
    <source>
        <strain evidence="1">Dakar</strain>
        <strain evidence="2">Dakar, Senegal</strain>
    </source>
</reference>
<protein>
    <submittedName>
        <fullName evidence="3">Secreted protein</fullName>
    </submittedName>
</protein>
<reference evidence="3" key="1">
    <citation type="submission" date="2016-06" db="UniProtKB">
        <authorList>
            <consortium name="WormBaseParasite"/>
        </authorList>
    </citation>
    <scope>IDENTIFICATION</scope>
</reference>